<evidence type="ECO:0000313" key="9">
    <source>
        <dbReference type="Proteomes" id="UP001273350"/>
    </source>
</evidence>
<feature type="domain" description="MPN" evidence="7">
    <location>
        <begin position="12"/>
        <end position="139"/>
    </location>
</feature>
<dbReference type="PANTHER" id="PTHR30471:SF3">
    <property type="entry name" value="UPF0758 PROTEIN YEES-RELATED"/>
    <property type="match status" value="1"/>
</dbReference>
<dbReference type="Pfam" id="PF04002">
    <property type="entry name" value="RadC"/>
    <property type="match status" value="1"/>
</dbReference>
<name>A0ABU4R6M9_9FLAO</name>
<evidence type="ECO:0000259" key="7">
    <source>
        <dbReference type="PROSITE" id="PS50249"/>
    </source>
</evidence>
<keyword evidence="5" id="KW-0482">Metalloprotease</keyword>
<proteinExistence type="predicted"/>
<gene>
    <name evidence="8" type="ORF">SGQ83_02685</name>
</gene>
<evidence type="ECO:0000256" key="2">
    <source>
        <dbReference type="ARBA" id="ARBA00022723"/>
    </source>
</evidence>
<dbReference type="InterPro" id="IPR020891">
    <property type="entry name" value="UPF0758_CS"/>
</dbReference>
<dbReference type="PROSITE" id="PS01302">
    <property type="entry name" value="UPF0758"/>
    <property type="match status" value="1"/>
</dbReference>
<dbReference type="SUPFAM" id="SSF102712">
    <property type="entry name" value="JAB1/MPN domain"/>
    <property type="match status" value="1"/>
</dbReference>
<reference evidence="8 9" key="1">
    <citation type="submission" date="2023-11" db="EMBL/GenBank/DDBJ databases">
        <title>Unpublished Manusciprt.</title>
        <authorList>
            <person name="Saticioglu I.B."/>
            <person name="Ay H."/>
            <person name="Ajmi N."/>
            <person name="Altun S."/>
            <person name="Duman M."/>
        </authorList>
    </citation>
    <scope>NUCLEOTIDE SEQUENCE [LARGE SCALE GENOMIC DNA]</scope>
    <source>
        <strain evidence="8 9">Fl-318</strain>
    </source>
</reference>
<dbReference type="Proteomes" id="UP001273350">
    <property type="component" value="Unassembled WGS sequence"/>
</dbReference>
<accession>A0ABU4R6M9</accession>
<keyword evidence="2" id="KW-0479">Metal-binding</keyword>
<dbReference type="RefSeq" id="WP_053004235.1">
    <property type="nucleotide sequence ID" value="NZ_CP087134.1"/>
</dbReference>
<comment type="caution">
    <text evidence="8">The sequence shown here is derived from an EMBL/GenBank/DDBJ whole genome shotgun (WGS) entry which is preliminary data.</text>
</comment>
<keyword evidence="3" id="KW-0378">Hydrolase</keyword>
<evidence type="ECO:0000256" key="4">
    <source>
        <dbReference type="ARBA" id="ARBA00022833"/>
    </source>
</evidence>
<dbReference type="InterPro" id="IPR025657">
    <property type="entry name" value="RadC_JAB"/>
</dbReference>
<evidence type="ECO:0000256" key="6">
    <source>
        <dbReference type="SAM" id="Coils"/>
    </source>
</evidence>
<evidence type="ECO:0000313" key="8">
    <source>
        <dbReference type="EMBL" id="MDX6188241.1"/>
    </source>
</evidence>
<evidence type="ECO:0000256" key="1">
    <source>
        <dbReference type="ARBA" id="ARBA00022670"/>
    </source>
</evidence>
<dbReference type="InterPro" id="IPR037518">
    <property type="entry name" value="MPN"/>
</dbReference>
<dbReference type="PANTHER" id="PTHR30471">
    <property type="entry name" value="DNA REPAIR PROTEIN RADC"/>
    <property type="match status" value="1"/>
</dbReference>
<keyword evidence="6" id="KW-0175">Coiled coil</keyword>
<dbReference type="PROSITE" id="PS50249">
    <property type="entry name" value="MPN"/>
    <property type="match status" value="1"/>
</dbReference>
<keyword evidence="1" id="KW-0645">Protease</keyword>
<dbReference type="InterPro" id="IPR001405">
    <property type="entry name" value="UPF0758"/>
</dbReference>
<feature type="coiled-coil region" evidence="6">
    <location>
        <begin position="158"/>
        <end position="192"/>
    </location>
</feature>
<sequence length="241" mass="27746">MNVKLTDKDKISVTNPDELYEIMRQILFRDNKIDREKEHFWMIGLNMANTIVYIELVSMGSVKASQAEPMNVYRVAVLKGVTSVIAVHNHPSGNLTPSEADKDTTDRLIQVGKILDIKFLDHFIISAEKYISFLDIGLMAQLEKSLKYVVPYKIEEIIRKQEMEIRLGKEKADKLKETTNQLKESAKEFKETAKIEKSLRIEFEMTVISNLLKQKMTIEQIAVILNLTTKEVEQVTKKIKS</sequence>
<keyword evidence="4" id="KW-0862">Zinc</keyword>
<keyword evidence="9" id="KW-1185">Reference proteome</keyword>
<evidence type="ECO:0000256" key="5">
    <source>
        <dbReference type="ARBA" id="ARBA00023049"/>
    </source>
</evidence>
<dbReference type="EMBL" id="JAWXVI010000002">
    <property type="protein sequence ID" value="MDX6188241.1"/>
    <property type="molecule type" value="Genomic_DNA"/>
</dbReference>
<protein>
    <submittedName>
        <fullName evidence="8">JAB domain-containing protein</fullName>
    </submittedName>
</protein>
<evidence type="ECO:0000256" key="3">
    <source>
        <dbReference type="ARBA" id="ARBA00022801"/>
    </source>
</evidence>
<dbReference type="CDD" id="cd08071">
    <property type="entry name" value="MPN_DUF2466"/>
    <property type="match status" value="1"/>
</dbReference>
<dbReference type="Gene3D" id="3.40.140.10">
    <property type="entry name" value="Cytidine Deaminase, domain 2"/>
    <property type="match status" value="1"/>
</dbReference>
<organism evidence="8 9">
    <name type="scientific">Flavobacterium cupriresistens</name>
    <dbReference type="NCBI Taxonomy" id="2893885"/>
    <lineage>
        <taxon>Bacteria</taxon>
        <taxon>Pseudomonadati</taxon>
        <taxon>Bacteroidota</taxon>
        <taxon>Flavobacteriia</taxon>
        <taxon>Flavobacteriales</taxon>
        <taxon>Flavobacteriaceae</taxon>
        <taxon>Flavobacterium</taxon>
    </lineage>
</organism>